<evidence type="ECO:0000256" key="3">
    <source>
        <dbReference type="SAM" id="SignalP"/>
    </source>
</evidence>
<feature type="coiled-coil region" evidence="1">
    <location>
        <begin position="814"/>
        <end position="852"/>
    </location>
</feature>
<dbReference type="Proteomes" id="UP000696294">
    <property type="component" value="Unassembled WGS sequence"/>
</dbReference>
<feature type="coiled-coil region" evidence="1">
    <location>
        <begin position="535"/>
        <end position="604"/>
    </location>
</feature>
<dbReference type="RefSeq" id="WP_168016073.1">
    <property type="nucleotide sequence ID" value="NZ_JAATEP010000032.1"/>
</dbReference>
<sequence>MRKRIHLRRAQAPGRLAVRLKAVTVSVVASLALSNVHAGPAHADPSPLPSAATDDAQAQRSDVGVTARRDRCLAGRALHAGGPEVKSAVSKALAGSDTGLHAALEGIGLKIGTVGGAYWKDNDLVTDYLAAWADRRSGWESALRPYAQSYFGDADLYHAPDFDESVRAFTIERQRLSYDLIGTDGTPVAGQAAKERATELVAASPAGSVTRILGEALLRNPSPSANDIAMLLQYGGFPSISAPPESQEFRTQVEALKVAWAACDSLNPLDPAGVMDPVIAAAHAEWEAEVAAQAQPRAAIVSAEVQASQALRDATEAMIASIGAAWQADSILQWQKYWQGQPADDLNRPKASLFTQAAKDLTAARTRTQEHLVLARKAVVTAKNAETAAAQAQASAQAVADAAKTPRGRGLLYAQQSAQVTKASAAAVNAAAKTTETAVNAAKATVADSKALLALAKTQAHALQAEFRRAAAEEAAAQAGAAYYGAAAQAYQAAQAATRAVTAQATAEAAEKTARDSAAIAAERRTAAELERAVAAGARRTAENERAKAAQAEGRAQAHQEAAAAARDAAEEAGNAAGAREVAAQAAEDRAAAARQAAVEAEARKDATAARVRALDAAAAAAAGTEDAAATQELAAEARTAADTATREAGAARAAADEAGQAAIAARAAVTVADAAAERAESAYHGAWAAATTTHSAAMTAHAAAADAIEASEQAAANVKAAEEFAKTAADKAVKARQEAVAARAEADQAMAGAVSAAGHAYAAAQAGLAARDTALAATSFADDAIAMGMPYQESDYSAAFAVLVGQTAKTLAAQQAAAAQAKAEEAAKAAKKAKELAAQAAQDAKKAAEAAAQAADYAVKAAASLAEARASAAKAADAAAAAKRADASAAEYDRQAQADAFRAGTAARDAAADAASARSSAHEAEKDAASARSAASTAEHDASDARDLATRAEQDADAAQTAAGNAQNSAKEADQAAQRAEEQERKEEQEARAAAAASGSRDAGPDLTADDETILRQVCGDACVEEFRTAKADASRDVMQWVRDNGGGVLLEVFGVENVRRCVGSPAVERCLTALVDAGSWLTLIGKIPAVSKAIIRIGSGIDKFYSETKKAKRAVDRLRKIIADAKKPPSCPARLARGLSAAGQPDEAVEVYSEPRALDPLTFFGKYTGRMDTWRGSNQFEIHVYYNHVEYGVWGSEGWFSKHSLGIPKNAPPELESVLKGYAVDFMRRAGILKPGDDIKGDAWKRPRC</sequence>
<gene>
    <name evidence="4" type="ORF">HCN51_36460</name>
</gene>
<reference evidence="4 5" key="1">
    <citation type="submission" date="2020-03" db="EMBL/GenBank/DDBJ databases">
        <title>WGS of actinomycetes isolated from Thailand.</title>
        <authorList>
            <person name="Thawai C."/>
        </authorList>
    </citation>
    <scope>NUCLEOTIDE SEQUENCE [LARGE SCALE GENOMIC DNA]</scope>
    <source>
        <strain evidence="4 5">FMUSA5-5</strain>
    </source>
</reference>
<keyword evidence="5" id="KW-1185">Reference proteome</keyword>
<feature type="compositionally biased region" description="Basic and acidic residues" evidence="2">
    <location>
        <begin position="921"/>
        <end position="930"/>
    </location>
</feature>
<evidence type="ECO:0000313" key="4">
    <source>
        <dbReference type="EMBL" id="NJP94867.1"/>
    </source>
</evidence>
<feature type="region of interest" description="Disordered" evidence="2">
    <location>
        <begin position="914"/>
        <end position="1010"/>
    </location>
</feature>
<evidence type="ECO:0000256" key="1">
    <source>
        <dbReference type="SAM" id="Coils"/>
    </source>
</evidence>
<feature type="region of interest" description="Disordered" evidence="2">
    <location>
        <begin position="38"/>
        <end position="65"/>
    </location>
</feature>
<feature type="compositionally biased region" description="Low complexity" evidence="2">
    <location>
        <begin position="993"/>
        <end position="1003"/>
    </location>
</feature>
<keyword evidence="1" id="KW-0175">Coiled coil</keyword>
<feature type="chain" id="PRO_5047465306" description="Methyl-accepting transducer domain-containing protein" evidence="3">
    <location>
        <begin position="44"/>
        <end position="1251"/>
    </location>
</feature>
<keyword evidence="3" id="KW-0732">Signal</keyword>
<feature type="compositionally biased region" description="Low complexity" evidence="2">
    <location>
        <begin position="958"/>
        <end position="971"/>
    </location>
</feature>
<comment type="caution">
    <text evidence="4">The sequence shown here is derived from an EMBL/GenBank/DDBJ whole genome shotgun (WGS) entry which is preliminary data.</text>
</comment>
<feature type="signal peptide" evidence="3">
    <location>
        <begin position="1"/>
        <end position="43"/>
    </location>
</feature>
<accession>A0ABX1BEE5</accession>
<dbReference type="EMBL" id="JAATEP010000032">
    <property type="protein sequence ID" value="NJP94867.1"/>
    <property type="molecule type" value="Genomic_DNA"/>
</dbReference>
<protein>
    <recommendedName>
        <fullName evidence="6">Methyl-accepting transducer domain-containing protein</fullName>
    </recommendedName>
</protein>
<evidence type="ECO:0000313" key="5">
    <source>
        <dbReference type="Proteomes" id="UP000696294"/>
    </source>
</evidence>
<name>A0ABX1BEE5_9ACTN</name>
<evidence type="ECO:0008006" key="6">
    <source>
        <dbReference type="Google" id="ProtNLM"/>
    </source>
</evidence>
<evidence type="ECO:0000256" key="2">
    <source>
        <dbReference type="SAM" id="MobiDB-lite"/>
    </source>
</evidence>
<feature type="compositionally biased region" description="Basic and acidic residues" evidence="2">
    <location>
        <begin position="939"/>
        <end position="955"/>
    </location>
</feature>
<proteinExistence type="predicted"/>
<organism evidence="4 5">
    <name type="scientific">Nonomuraea composti</name>
    <dbReference type="NCBI Taxonomy" id="2720023"/>
    <lineage>
        <taxon>Bacteria</taxon>
        <taxon>Bacillati</taxon>
        <taxon>Actinomycetota</taxon>
        <taxon>Actinomycetes</taxon>
        <taxon>Streptosporangiales</taxon>
        <taxon>Streptosporangiaceae</taxon>
        <taxon>Nonomuraea</taxon>
    </lineage>
</organism>
<feature type="compositionally biased region" description="Basic and acidic residues" evidence="2">
    <location>
        <begin position="972"/>
        <end position="992"/>
    </location>
</feature>